<dbReference type="AlphaFoldDB" id="A0A0C3AHR1"/>
<dbReference type="GO" id="GO:0016020">
    <property type="term" value="C:membrane"/>
    <property type="evidence" value="ECO:0007669"/>
    <property type="project" value="UniProtKB-SubCell"/>
</dbReference>
<dbReference type="OrthoDB" id="529273at2759"/>
<evidence type="ECO:0000256" key="8">
    <source>
        <dbReference type="SAM" id="SignalP"/>
    </source>
</evidence>
<evidence type="ECO:0000256" key="3">
    <source>
        <dbReference type="ARBA" id="ARBA00022679"/>
    </source>
</evidence>
<dbReference type="InterPro" id="IPR049625">
    <property type="entry name" value="Glyco_transf_61_cat"/>
</dbReference>
<keyword evidence="7" id="KW-0325">Glycoprotein</keyword>
<keyword evidence="8" id="KW-0732">Signal</keyword>
<dbReference type="GO" id="GO:0005783">
    <property type="term" value="C:endoplasmic reticulum"/>
    <property type="evidence" value="ECO:0007669"/>
    <property type="project" value="TreeGrafter"/>
</dbReference>
<name>A0A0C3AHR1_SERVB</name>
<feature type="signal peptide" evidence="8">
    <location>
        <begin position="1"/>
        <end position="24"/>
    </location>
</feature>
<keyword evidence="4" id="KW-0812">Transmembrane</keyword>
<evidence type="ECO:0000256" key="6">
    <source>
        <dbReference type="ARBA" id="ARBA00023136"/>
    </source>
</evidence>
<feature type="domain" description="Glycosyltransferase 61 catalytic" evidence="9">
    <location>
        <begin position="387"/>
        <end position="479"/>
    </location>
</feature>
<sequence length="562" mass="62797">MIFASVGAIAALILFSISGRGVHTSILTNNPHIFGVSPPKKDDGLYEDWSSEELANAFPGGDEVRQDAAPAFNINLDDAAASIPVKVVVEPAPAAPPPPKLPIGYSLAKNGWPSTRVLNHAAGWTMFENVYMSNGTLFIVSSPDDPPNPLADGKEGWENGFPPRRMMTSTGLPGYATEESVREREPTDREMSFISREEAERRWGDQVWEVEGNTWMFNDPNQFTRHFYHFVAESFFGFWMFYAGTLDPSITMLGEATIPAPARTIFVRLDPSDIRDSSKFNTFYLKSAFPFITVETAPDWADRIFMTRFGDKAWRFSNVILGDRSASFRTDLVGARVQRIAAAAYEAVESNLSRWWWEPIRRSVLRAAGVSEDIINMAVTSTASFEPQVASERGMTQKEWPIVITYINRQGGKRCLTDEAHESLVAELDTLARRRGWEFHDIKAQEFSQEEQLAIAAKTTIMVGVHGNGLSHLISMAPTRLSTVIEIFSPPGFMHDYGWTAQAVGHRHYGVWNDTIRKYPDMPRVDIPENYQSSSIPVYAPLVAQTIEDRVDSVLRTLPGSS</sequence>
<evidence type="ECO:0000313" key="10">
    <source>
        <dbReference type="EMBL" id="KIM24175.1"/>
    </source>
</evidence>
<dbReference type="PANTHER" id="PTHR20961">
    <property type="entry name" value="GLYCOSYLTRANSFERASE"/>
    <property type="match status" value="1"/>
</dbReference>
<evidence type="ECO:0000256" key="4">
    <source>
        <dbReference type="ARBA" id="ARBA00022692"/>
    </source>
</evidence>
<keyword evidence="2" id="KW-0328">Glycosyltransferase</keyword>
<reference evidence="10 11" key="1">
    <citation type="submission" date="2014-04" db="EMBL/GenBank/DDBJ databases">
        <authorList>
            <consortium name="DOE Joint Genome Institute"/>
            <person name="Kuo A."/>
            <person name="Zuccaro A."/>
            <person name="Kohler A."/>
            <person name="Nagy L.G."/>
            <person name="Floudas D."/>
            <person name="Copeland A."/>
            <person name="Barry K.W."/>
            <person name="Cichocki N."/>
            <person name="Veneault-Fourrey C."/>
            <person name="LaButti K."/>
            <person name="Lindquist E.A."/>
            <person name="Lipzen A."/>
            <person name="Lundell T."/>
            <person name="Morin E."/>
            <person name="Murat C."/>
            <person name="Sun H."/>
            <person name="Tunlid A."/>
            <person name="Henrissat B."/>
            <person name="Grigoriev I.V."/>
            <person name="Hibbett D.S."/>
            <person name="Martin F."/>
            <person name="Nordberg H.P."/>
            <person name="Cantor M.N."/>
            <person name="Hua S.X."/>
        </authorList>
    </citation>
    <scope>NUCLEOTIDE SEQUENCE [LARGE SCALE GENOMIC DNA]</scope>
    <source>
        <strain evidence="10 11">MAFF 305830</strain>
    </source>
</reference>
<dbReference type="Pfam" id="PF04577">
    <property type="entry name" value="Glyco_transf_61"/>
    <property type="match status" value="1"/>
</dbReference>
<keyword evidence="5" id="KW-1133">Transmembrane helix</keyword>
<dbReference type="HOGENOM" id="CLU_033167_0_0_1"/>
<dbReference type="GO" id="GO:0035269">
    <property type="term" value="P:protein O-linked glycosylation via mannose"/>
    <property type="evidence" value="ECO:0007669"/>
    <property type="project" value="TreeGrafter"/>
</dbReference>
<evidence type="ECO:0000313" key="11">
    <source>
        <dbReference type="Proteomes" id="UP000054097"/>
    </source>
</evidence>
<organism evidence="10 11">
    <name type="scientific">Serendipita vermifera MAFF 305830</name>
    <dbReference type="NCBI Taxonomy" id="933852"/>
    <lineage>
        <taxon>Eukaryota</taxon>
        <taxon>Fungi</taxon>
        <taxon>Dikarya</taxon>
        <taxon>Basidiomycota</taxon>
        <taxon>Agaricomycotina</taxon>
        <taxon>Agaricomycetes</taxon>
        <taxon>Sebacinales</taxon>
        <taxon>Serendipitaceae</taxon>
        <taxon>Serendipita</taxon>
    </lineage>
</organism>
<keyword evidence="3" id="KW-0808">Transferase</keyword>
<feature type="chain" id="PRO_5002160910" description="Glycosyltransferase 61 catalytic domain-containing protein" evidence="8">
    <location>
        <begin position="25"/>
        <end position="562"/>
    </location>
</feature>
<accession>A0A0C3AHR1</accession>
<evidence type="ECO:0000259" key="9">
    <source>
        <dbReference type="Pfam" id="PF04577"/>
    </source>
</evidence>
<reference evidence="11" key="2">
    <citation type="submission" date="2015-01" db="EMBL/GenBank/DDBJ databases">
        <title>Evolutionary Origins and Diversification of the Mycorrhizal Mutualists.</title>
        <authorList>
            <consortium name="DOE Joint Genome Institute"/>
            <consortium name="Mycorrhizal Genomics Consortium"/>
            <person name="Kohler A."/>
            <person name="Kuo A."/>
            <person name="Nagy L.G."/>
            <person name="Floudas D."/>
            <person name="Copeland A."/>
            <person name="Barry K.W."/>
            <person name="Cichocki N."/>
            <person name="Veneault-Fourrey C."/>
            <person name="LaButti K."/>
            <person name="Lindquist E.A."/>
            <person name="Lipzen A."/>
            <person name="Lundell T."/>
            <person name="Morin E."/>
            <person name="Murat C."/>
            <person name="Riley R."/>
            <person name="Ohm R."/>
            <person name="Sun H."/>
            <person name="Tunlid A."/>
            <person name="Henrissat B."/>
            <person name="Grigoriev I.V."/>
            <person name="Hibbett D.S."/>
            <person name="Martin F."/>
        </authorList>
    </citation>
    <scope>NUCLEOTIDE SEQUENCE [LARGE SCALE GENOMIC DNA]</scope>
    <source>
        <strain evidence="11">MAFF 305830</strain>
    </source>
</reference>
<evidence type="ECO:0000256" key="2">
    <source>
        <dbReference type="ARBA" id="ARBA00022676"/>
    </source>
</evidence>
<evidence type="ECO:0000256" key="5">
    <source>
        <dbReference type="ARBA" id="ARBA00022989"/>
    </source>
</evidence>
<comment type="subcellular location">
    <subcellularLocation>
        <location evidence="1">Membrane</location>
        <topology evidence="1">Single-pass membrane protein</topology>
    </subcellularLocation>
</comment>
<proteinExistence type="predicted"/>
<evidence type="ECO:0000256" key="7">
    <source>
        <dbReference type="ARBA" id="ARBA00023180"/>
    </source>
</evidence>
<dbReference type="InterPro" id="IPR007657">
    <property type="entry name" value="Glycosyltransferase_61"/>
</dbReference>
<protein>
    <recommendedName>
        <fullName evidence="9">Glycosyltransferase 61 catalytic domain-containing protein</fullName>
    </recommendedName>
</protein>
<keyword evidence="6" id="KW-0472">Membrane</keyword>
<evidence type="ECO:0000256" key="1">
    <source>
        <dbReference type="ARBA" id="ARBA00004167"/>
    </source>
</evidence>
<keyword evidence="11" id="KW-1185">Reference proteome</keyword>
<dbReference type="STRING" id="933852.A0A0C3AHR1"/>
<dbReference type="EMBL" id="KN824327">
    <property type="protein sequence ID" value="KIM24175.1"/>
    <property type="molecule type" value="Genomic_DNA"/>
</dbReference>
<dbReference type="Proteomes" id="UP000054097">
    <property type="component" value="Unassembled WGS sequence"/>
</dbReference>
<gene>
    <name evidence="10" type="ORF">M408DRAFT_331928</name>
</gene>
<dbReference type="GO" id="GO:0097363">
    <property type="term" value="F:protein O-acetylglucosaminyltransferase activity"/>
    <property type="evidence" value="ECO:0007669"/>
    <property type="project" value="TreeGrafter"/>
</dbReference>
<dbReference type="PANTHER" id="PTHR20961:SF38">
    <property type="entry name" value="PROTEIN O-LINKED-MANNOSE BETA-1,4-N-ACETYLGLUCOSAMINYLTRANSFERASE 2"/>
    <property type="match status" value="1"/>
</dbReference>